<reference evidence="2 3" key="1">
    <citation type="submission" date="2019-12" db="EMBL/GenBank/DDBJ databases">
        <authorList>
            <person name="Floudas D."/>
            <person name="Bentzer J."/>
            <person name="Ahren D."/>
            <person name="Johansson T."/>
            <person name="Persson P."/>
            <person name="Tunlid A."/>
        </authorList>
    </citation>
    <scope>NUCLEOTIDE SEQUENCE [LARGE SCALE GENOMIC DNA]</scope>
    <source>
        <strain evidence="2 3">CBS 102.39</strain>
    </source>
</reference>
<dbReference type="Proteomes" id="UP000521872">
    <property type="component" value="Unassembled WGS sequence"/>
</dbReference>
<accession>A0A8H4VPX9</accession>
<feature type="compositionally biased region" description="Polar residues" evidence="1">
    <location>
        <begin position="93"/>
        <end position="104"/>
    </location>
</feature>
<proteinExistence type="predicted"/>
<feature type="region of interest" description="Disordered" evidence="1">
    <location>
        <begin position="89"/>
        <end position="111"/>
    </location>
</feature>
<evidence type="ECO:0000313" key="3">
    <source>
        <dbReference type="Proteomes" id="UP000521872"/>
    </source>
</evidence>
<dbReference type="AlphaFoldDB" id="A0A8H4VPX9"/>
<evidence type="ECO:0000313" key="2">
    <source>
        <dbReference type="EMBL" id="KAF4618013.1"/>
    </source>
</evidence>
<protein>
    <submittedName>
        <fullName evidence="2">Uncharacterized protein</fullName>
    </submittedName>
</protein>
<sequence>MLTVVESTQSLLSATFKAHPTLKDVFLSAYTRATTKDSCQVIGRHPPLLTSTVCACPSTQCAALLHHRRFHPAGGRAVENRCLEDNKPLSKSPLVQSITSSSLDEPTTPPPEIEMEAMYGGASPPPDEEKMPPKMRKKWMDRELIALKEVVASSSGKVELDISGIRRHPQNHTFDIRLRVVYVAIGNLPTFTSTTTTTTTTTTAANASAHTFLTAAVLIIFGVLDTDANWHTSTTACKVDIGIKRSWAATSSRASDGLSA</sequence>
<keyword evidence="3" id="KW-1185">Reference proteome</keyword>
<gene>
    <name evidence="2" type="ORF">D9613_012847</name>
</gene>
<comment type="caution">
    <text evidence="2">The sequence shown here is derived from an EMBL/GenBank/DDBJ whole genome shotgun (WGS) entry which is preliminary data.</text>
</comment>
<organism evidence="2 3">
    <name type="scientific">Agrocybe pediades</name>
    <dbReference type="NCBI Taxonomy" id="84607"/>
    <lineage>
        <taxon>Eukaryota</taxon>
        <taxon>Fungi</taxon>
        <taxon>Dikarya</taxon>
        <taxon>Basidiomycota</taxon>
        <taxon>Agaricomycotina</taxon>
        <taxon>Agaricomycetes</taxon>
        <taxon>Agaricomycetidae</taxon>
        <taxon>Agaricales</taxon>
        <taxon>Agaricineae</taxon>
        <taxon>Strophariaceae</taxon>
        <taxon>Agrocybe</taxon>
    </lineage>
</organism>
<dbReference type="EMBL" id="JAACJL010000020">
    <property type="protein sequence ID" value="KAF4618013.1"/>
    <property type="molecule type" value="Genomic_DNA"/>
</dbReference>
<evidence type="ECO:0000256" key="1">
    <source>
        <dbReference type="SAM" id="MobiDB-lite"/>
    </source>
</evidence>
<name>A0A8H4VPX9_9AGAR</name>